<keyword evidence="2" id="KW-1185">Reference proteome</keyword>
<gene>
    <name evidence="1" type="ORF">Pan241w_55350</name>
</gene>
<organism evidence="1 2">
    <name type="scientific">Gimesia alba</name>
    <dbReference type="NCBI Taxonomy" id="2527973"/>
    <lineage>
        <taxon>Bacteria</taxon>
        <taxon>Pseudomonadati</taxon>
        <taxon>Planctomycetota</taxon>
        <taxon>Planctomycetia</taxon>
        <taxon>Planctomycetales</taxon>
        <taxon>Planctomycetaceae</taxon>
        <taxon>Gimesia</taxon>
    </lineage>
</organism>
<dbReference type="KEGG" id="gaz:Pan241w_55350"/>
<dbReference type="EMBL" id="CP036269">
    <property type="protein sequence ID" value="QDT45415.1"/>
    <property type="molecule type" value="Genomic_DNA"/>
</dbReference>
<sequence>MNHPQSEAASRSVSVSGYRSPYYSSSASARYRNHSAYRHRYSPRSSYYRNYTVPRSTYYGYGARRYNYRYRPYAAASSYRYYRPGYYRFYGYPAASSYSYYGYNTYYPRRFCGAWNAYSSCYCSPYAGSYSVFGGSYAPLWGSYTPYWGTYAPYWGAYYGSPWSYYPGYYGSYYGLGCGLWPYRPTLYGSLVFQSGYNMGYYGRSYYRFW</sequence>
<proteinExistence type="predicted"/>
<dbReference type="AlphaFoldDB" id="A0A517RNG2"/>
<evidence type="ECO:0000313" key="1">
    <source>
        <dbReference type="EMBL" id="QDT45415.1"/>
    </source>
</evidence>
<accession>A0A517RNG2</accession>
<protein>
    <submittedName>
        <fullName evidence="1">Uncharacterized protein</fullName>
    </submittedName>
</protein>
<evidence type="ECO:0000313" key="2">
    <source>
        <dbReference type="Proteomes" id="UP000317171"/>
    </source>
</evidence>
<name>A0A517RNG2_9PLAN</name>
<reference evidence="1 2" key="1">
    <citation type="submission" date="2019-02" db="EMBL/GenBank/DDBJ databases">
        <title>Deep-cultivation of Planctomycetes and their phenomic and genomic characterization uncovers novel biology.</title>
        <authorList>
            <person name="Wiegand S."/>
            <person name="Jogler M."/>
            <person name="Boedeker C."/>
            <person name="Pinto D."/>
            <person name="Vollmers J."/>
            <person name="Rivas-Marin E."/>
            <person name="Kohn T."/>
            <person name="Peeters S.H."/>
            <person name="Heuer A."/>
            <person name="Rast P."/>
            <person name="Oberbeckmann S."/>
            <person name="Bunk B."/>
            <person name="Jeske O."/>
            <person name="Meyerdierks A."/>
            <person name="Storesund J.E."/>
            <person name="Kallscheuer N."/>
            <person name="Luecker S."/>
            <person name="Lage O.M."/>
            <person name="Pohl T."/>
            <person name="Merkel B.J."/>
            <person name="Hornburger P."/>
            <person name="Mueller R.-W."/>
            <person name="Bruemmer F."/>
            <person name="Labrenz M."/>
            <person name="Spormann A.M."/>
            <person name="Op den Camp H."/>
            <person name="Overmann J."/>
            <person name="Amann R."/>
            <person name="Jetten M.S.M."/>
            <person name="Mascher T."/>
            <person name="Medema M.H."/>
            <person name="Devos D.P."/>
            <person name="Kaster A.-K."/>
            <person name="Ovreas L."/>
            <person name="Rohde M."/>
            <person name="Galperin M.Y."/>
            <person name="Jogler C."/>
        </authorList>
    </citation>
    <scope>NUCLEOTIDE SEQUENCE [LARGE SCALE GENOMIC DNA]</scope>
    <source>
        <strain evidence="1 2">Pan241w</strain>
    </source>
</reference>
<dbReference type="Proteomes" id="UP000317171">
    <property type="component" value="Chromosome"/>
</dbReference>